<dbReference type="RefSeq" id="WP_130433451.1">
    <property type="nucleotide sequence ID" value="NZ_SHKP01000007.1"/>
</dbReference>
<evidence type="ECO:0000256" key="9">
    <source>
        <dbReference type="RuleBase" id="RU003707"/>
    </source>
</evidence>
<comment type="caution">
    <text evidence="10">The sequence shown here is derived from an EMBL/GenBank/DDBJ whole genome shotgun (WGS) entry which is preliminary data.</text>
</comment>
<comment type="function">
    <text evidence="1">Could possibly oxidize fatty acids using specific components.</text>
</comment>
<organism evidence="10 11">
    <name type="scientific">Rivibacter subsaxonicus</name>
    <dbReference type="NCBI Taxonomy" id="457575"/>
    <lineage>
        <taxon>Bacteria</taxon>
        <taxon>Pseudomonadati</taxon>
        <taxon>Pseudomonadota</taxon>
        <taxon>Betaproteobacteria</taxon>
        <taxon>Burkholderiales</taxon>
        <taxon>Rivibacter</taxon>
    </lineage>
</organism>
<evidence type="ECO:0000313" key="11">
    <source>
        <dbReference type="Proteomes" id="UP000293671"/>
    </source>
</evidence>
<accession>A0A4Q7VGQ5</accession>
<evidence type="ECO:0000256" key="7">
    <source>
        <dbReference type="ARBA" id="ARBA00023709"/>
    </source>
</evidence>
<evidence type="ECO:0000256" key="6">
    <source>
        <dbReference type="ARBA" id="ARBA00023239"/>
    </source>
</evidence>
<gene>
    <name evidence="10" type="ORF">EV670_2974</name>
</gene>
<keyword evidence="5" id="KW-0443">Lipid metabolism</keyword>
<dbReference type="Gene3D" id="1.10.12.10">
    <property type="entry name" value="Lyase 2-enoyl-coa Hydratase, Chain A, domain 2"/>
    <property type="match status" value="1"/>
</dbReference>
<comment type="catalytic activity">
    <reaction evidence="8">
        <text>a 4-saturated-(3S)-3-hydroxyacyl-CoA = a (3E)-enoyl-CoA + H2O</text>
        <dbReference type="Rhea" id="RHEA:20724"/>
        <dbReference type="ChEBI" id="CHEBI:15377"/>
        <dbReference type="ChEBI" id="CHEBI:58521"/>
        <dbReference type="ChEBI" id="CHEBI:137480"/>
        <dbReference type="EC" id="4.2.1.17"/>
    </reaction>
</comment>
<dbReference type="AlphaFoldDB" id="A0A4Q7VGQ5"/>
<dbReference type="EMBL" id="SHKP01000007">
    <property type="protein sequence ID" value="RZT95223.1"/>
    <property type="molecule type" value="Genomic_DNA"/>
</dbReference>
<dbReference type="Gene3D" id="3.90.226.10">
    <property type="entry name" value="2-enoyl-CoA Hydratase, Chain A, domain 1"/>
    <property type="match status" value="1"/>
</dbReference>
<comment type="catalytic activity">
    <reaction evidence="7">
        <text>a (3S)-3-hydroxyacyl-CoA = a (2E)-enoyl-CoA + H2O</text>
        <dbReference type="Rhea" id="RHEA:16105"/>
        <dbReference type="ChEBI" id="CHEBI:15377"/>
        <dbReference type="ChEBI" id="CHEBI:57318"/>
        <dbReference type="ChEBI" id="CHEBI:58856"/>
        <dbReference type="EC" id="4.2.1.17"/>
    </reaction>
</comment>
<dbReference type="GO" id="GO:0004300">
    <property type="term" value="F:enoyl-CoA hydratase activity"/>
    <property type="evidence" value="ECO:0007669"/>
    <property type="project" value="UniProtKB-EC"/>
</dbReference>
<dbReference type="InterPro" id="IPR029045">
    <property type="entry name" value="ClpP/crotonase-like_dom_sf"/>
</dbReference>
<dbReference type="PROSITE" id="PS00166">
    <property type="entry name" value="ENOYL_COA_HYDRATASE"/>
    <property type="match status" value="1"/>
</dbReference>
<dbReference type="InterPro" id="IPR001753">
    <property type="entry name" value="Enoyl-CoA_hydra/iso"/>
</dbReference>
<dbReference type="CDD" id="cd06558">
    <property type="entry name" value="crotonase-like"/>
    <property type="match status" value="1"/>
</dbReference>
<dbReference type="InterPro" id="IPR014748">
    <property type="entry name" value="Enoyl-CoA_hydra_C"/>
</dbReference>
<evidence type="ECO:0000256" key="5">
    <source>
        <dbReference type="ARBA" id="ARBA00023098"/>
    </source>
</evidence>
<dbReference type="FunFam" id="3.90.226.10:FF:000019">
    <property type="entry name" value="Enoyl-CoA hydratase, mitochondrial"/>
    <property type="match status" value="1"/>
</dbReference>
<comment type="similarity">
    <text evidence="2 9">Belongs to the enoyl-CoA hydratase/isomerase family.</text>
</comment>
<dbReference type="PANTHER" id="PTHR11941:SF54">
    <property type="entry name" value="ENOYL-COA HYDRATASE, MITOCHONDRIAL"/>
    <property type="match status" value="1"/>
</dbReference>
<keyword evidence="6" id="KW-0456">Lyase</keyword>
<keyword evidence="4" id="KW-0276">Fatty acid metabolism</keyword>
<sequence>MAFENLLTELRGEAPLKTGWITLNRPKALNALNDALMDELGAALLAWDADDTVGCIVITGSEKAFAAGADIGAMASYGFTDVYRGDYITRNWETLKKVRKPVIAAVAGYALGGGCELAMLCDFIIAADSAKFGQPEIKLGVIPGAGGTQRLPRAVGKAKAMDMVLTARMMDAAEAERGGLVSRVVPAAALQAEVQAVADIICSQSLPSLLAAKECVNRAYEGTLADGVMFERRMFHALFATADQKEGMQAFVEKRKPAFNHR</sequence>
<protein>
    <recommendedName>
        <fullName evidence="3">enoyl-CoA hydratase</fullName>
        <ecNumber evidence="3">4.2.1.17</ecNumber>
    </recommendedName>
</protein>
<evidence type="ECO:0000256" key="3">
    <source>
        <dbReference type="ARBA" id="ARBA00012076"/>
    </source>
</evidence>
<reference evidence="10 11" key="1">
    <citation type="submission" date="2019-02" db="EMBL/GenBank/DDBJ databases">
        <title>Genomic Encyclopedia of Type Strains, Phase IV (KMG-IV): sequencing the most valuable type-strain genomes for metagenomic binning, comparative biology and taxonomic classification.</title>
        <authorList>
            <person name="Goeker M."/>
        </authorList>
    </citation>
    <scope>NUCLEOTIDE SEQUENCE [LARGE SCALE GENOMIC DNA]</scope>
    <source>
        <strain evidence="10 11">DSM 19570</strain>
    </source>
</reference>
<evidence type="ECO:0000256" key="1">
    <source>
        <dbReference type="ARBA" id="ARBA00002994"/>
    </source>
</evidence>
<dbReference type="Proteomes" id="UP000293671">
    <property type="component" value="Unassembled WGS sequence"/>
</dbReference>
<dbReference type="EC" id="4.2.1.17" evidence="3"/>
<evidence type="ECO:0000256" key="8">
    <source>
        <dbReference type="ARBA" id="ARBA00023717"/>
    </source>
</evidence>
<dbReference type="Pfam" id="PF00378">
    <property type="entry name" value="ECH_1"/>
    <property type="match status" value="1"/>
</dbReference>
<dbReference type="FunFam" id="1.10.12.10:FF:000001">
    <property type="entry name" value="Probable enoyl-CoA hydratase, mitochondrial"/>
    <property type="match status" value="1"/>
</dbReference>
<evidence type="ECO:0000256" key="4">
    <source>
        <dbReference type="ARBA" id="ARBA00022832"/>
    </source>
</evidence>
<name>A0A4Q7VGQ5_9BURK</name>
<dbReference type="SUPFAM" id="SSF52096">
    <property type="entry name" value="ClpP/crotonase"/>
    <property type="match status" value="1"/>
</dbReference>
<dbReference type="GO" id="GO:0006635">
    <property type="term" value="P:fatty acid beta-oxidation"/>
    <property type="evidence" value="ECO:0007669"/>
    <property type="project" value="TreeGrafter"/>
</dbReference>
<dbReference type="InterPro" id="IPR018376">
    <property type="entry name" value="Enoyl-CoA_hyd/isom_CS"/>
</dbReference>
<dbReference type="PANTHER" id="PTHR11941">
    <property type="entry name" value="ENOYL-COA HYDRATASE-RELATED"/>
    <property type="match status" value="1"/>
</dbReference>
<evidence type="ECO:0000256" key="2">
    <source>
        <dbReference type="ARBA" id="ARBA00005254"/>
    </source>
</evidence>
<dbReference type="NCBIfam" id="NF004517">
    <property type="entry name" value="PRK05862.1"/>
    <property type="match status" value="1"/>
</dbReference>
<evidence type="ECO:0000313" key="10">
    <source>
        <dbReference type="EMBL" id="RZT95223.1"/>
    </source>
</evidence>
<proteinExistence type="inferred from homology"/>
<keyword evidence="11" id="KW-1185">Reference proteome</keyword>
<dbReference type="OrthoDB" id="9775794at2"/>